<gene>
    <name evidence="1" type="ORF">RI048_02030</name>
</gene>
<reference evidence="1" key="1">
    <citation type="submission" date="2023-09" db="EMBL/GenBank/DDBJ databases">
        <title>Description of first Herbaspirillum huttiense subsp. nephrolepsisexaltata and Herbaspirillum huttiense subsp. lycopersicon.</title>
        <authorList>
            <person name="Poudel M."/>
            <person name="Sharma A."/>
            <person name="Goss E."/>
            <person name="Tapia J.H."/>
            <person name="Harmon C.M."/>
            <person name="Jones J.B."/>
        </authorList>
    </citation>
    <scope>NUCLEOTIDE SEQUENCE</scope>
    <source>
        <strain evidence="1">SE1</strain>
    </source>
</reference>
<accession>A0ABU2EGT1</accession>
<proteinExistence type="predicted"/>
<keyword evidence="2" id="KW-1185">Reference proteome</keyword>
<dbReference type="Proteomes" id="UP001246576">
    <property type="component" value="Unassembled WGS sequence"/>
</dbReference>
<organism evidence="1 2">
    <name type="scientific">Herbaspirillum huttiense subsp. lycopersici</name>
    <dbReference type="NCBI Taxonomy" id="3074428"/>
    <lineage>
        <taxon>Bacteria</taxon>
        <taxon>Pseudomonadati</taxon>
        <taxon>Pseudomonadota</taxon>
        <taxon>Betaproteobacteria</taxon>
        <taxon>Burkholderiales</taxon>
        <taxon>Oxalobacteraceae</taxon>
        <taxon>Herbaspirillum</taxon>
    </lineage>
</organism>
<sequence length="217" mass="24354">MLKLKQIGNLAGKTGVSLIADSPLWNQDVDKIVPEQLVAFIERHKALGRKDEAETAVEIALREVHQAVKAETIDIPAMLSYYRTDRVTLTASEFKRGLAYIEDARAPAILFALETGMDPVTVSELTHRKLAIFTKEHRLSVIALECLHQAERHPLCSYVFWQEDEEGIPKSVQGLEAAVFDAFGFMWSELVSGYENLIWNDDEIISNSACQPRDPSL</sequence>
<name>A0ABU2EGT1_9BURK</name>
<protein>
    <submittedName>
        <fullName evidence="1">Uncharacterized protein</fullName>
    </submittedName>
</protein>
<dbReference type="RefSeq" id="WP_310839404.1">
    <property type="nucleotide sequence ID" value="NZ_JAVLSJ010000001.1"/>
</dbReference>
<evidence type="ECO:0000313" key="1">
    <source>
        <dbReference type="EMBL" id="MDR9846982.1"/>
    </source>
</evidence>
<evidence type="ECO:0000313" key="2">
    <source>
        <dbReference type="Proteomes" id="UP001246576"/>
    </source>
</evidence>
<dbReference type="EMBL" id="JAVLSJ010000001">
    <property type="protein sequence ID" value="MDR9846982.1"/>
    <property type="molecule type" value="Genomic_DNA"/>
</dbReference>
<comment type="caution">
    <text evidence="1">The sequence shown here is derived from an EMBL/GenBank/DDBJ whole genome shotgun (WGS) entry which is preliminary data.</text>
</comment>